<gene>
    <name evidence="1" type="ORF">HRTV-28_gp16</name>
</gene>
<proteinExistence type="predicted"/>
<protein>
    <submittedName>
        <fullName evidence="1">SPP1 gp15-like head completion protein</fullName>
    </submittedName>
</protein>
<reference evidence="1" key="1">
    <citation type="submission" date="2021-05" db="EMBL/GenBank/DDBJ databases">
        <title>Diversity, taxonomy and evolution of archaeal viruses of the class Caudoviricetes.</title>
        <authorList>
            <person name="Liu Y."/>
            <person name="Demina T.A."/>
            <person name="Roux S."/>
            <person name="Aiewsakun P."/>
            <person name="Kazlauskas D."/>
            <person name="Simmonds P."/>
            <person name="Prangishvili D."/>
            <person name="Oksanen H.M."/>
            <person name="Krupovic M."/>
        </authorList>
    </citation>
    <scope>NUCLEOTIDE SEQUENCE</scope>
    <source>
        <strain evidence="1">HRTV-28/28</strain>
    </source>
</reference>
<evidence type="ECO:0000313" key="2">
    <source>
        <dbReference type="Proteomes" id="UP000827176"/>
    </source>
</evidence>
<evidence type="ECO:0000313" key="1">
    <source>
        <dbReference type="EMBL" id="UBF23454.1"/>
    </source>
</evidence>
<keyword evidence="2" id="KW-1185">Reference proteome</keyword>
<sequence length="218" mass="23754">MSAAPAPAYFGEVSSVIAQAGISPGDLEGVDTQAALESFIEDRLTGASNEVEEFCNRTFRQPVEYTETREGNQSDTLQLRHYPVTEVVAIDARGENIDASDVSIKQRRGFQGRNTGILKRDPGRRPRSNVWRSGRQYEITYMAGWESPPGVVGSVVEDMVIAGLREAIGSNAYAEEGASSISMDGFSVTYDVPGALRSGDITETQFKRLERLKQVAVA</sequence>
<dbReference type="Proteomes" id="UP000827176">
    <property type="component" value="Segment"/>
</dbReference>
<name>A0AAE9BYY7_9CAUD</name>
<accession>A0AAE9BYY7</accession>
<dbReference type="EMBL" id="MZ334528">
    <property type="protein sequence ID" value="UBF23454.1"/>
    <property type="molecule type" value="Genomic_DNA"/>
</dbReference>
<organism evidence="1 2">
    <name type="scientific">Halorubrum tailed virus 28</name>
    <dbReference type="NCBI Taxonomy" id="2878009"/>
    <lineage>
        <taxon>Viruses</taxon>
        <taxon>Duplodnaviria</taxon>
        <taxon>Heunggongvirae</taxon>
        <taxon>Uroviricota</taxon>
        <taxon>Caudoviricetes</taxon>
        <taxon>Suolaviridae</taxon>
        <taxon>Pormufvirus</taxon>
        <taxon>Pormufvirus salinum</taxon>
        <taxon>Pormufvirus HRTV28</taxon>
    </lineage>
</organism>